<name>A0A380P2D5_WEIVI</name>
<evidence type="ECO:0000313" key="1">
    <source>
        <dbReference type="EMBL" id="SUP59369.1"/>
    </source>
</evidence>
<gene>
    <name evidence="1" type="ORF">NCTC13645_01624</name>
</gene>
<evidence type="ECO:0000313" key="2">
    <source>
        <dbReference type="Proteomes" id="UP000254621"/>
    </source>
</evidence>
<reference evidence="1 2" key="1">
    <citation type="submission" date="2018-06" db="EMBL/GenBank/DDBJ databases">
        <authorList>
            <consortium name="Pathogen Informatics"/>
            <person name="Doyle S."/>
        </authorList>
    </citation>
    <scope>NUCLEOTIDE SEQUENCE [LARGE SCALE GENOMIC DNA]</scope>
    <source>
        <strain evidence="1 2">NCTC13645</strain>
    </source>
</reference>
<organism evidence="1 2">
    <name type="scientific">Weissella viridescens</name>
    <name type="common">Lactobacillus viridescens</name>
    <dbReference type="NCBI Taxonomy" id="1629"/>
    <lineage>
        <taxon>Bacteria</taxon>
        <taxon>Bacillati</taxon>
        <taxon>Bacillota</taxon>
        <taxon>Bacilli</taxon>
        <taxon>Lactobacillales</taxon>
        <taxon>Lactobacillaceae</taxon>
        <taxon>Weissella</taxon>
    </lineage>
</organism>
<proteinExistence type="predicted"/>
<dbReference type="EMBL" id="UHIV01000004">
    <property type="protein sequence ID" value="SUP59369.1"/>
    <property type="molecule type" value="Genomic_DNA"/>
</dbReference>
<dbReference type="AlphaFoldDB" id="A0A380P2D5"/>
<dbReference type="Proteomes" id="UP000254621">
    <property type="component" value="Unassembled WGS sequence"/>
</dbReference>
<protein>
    <submittedName>
        <fullName evidence="1">Uncharacterized protein</fullName>
    </submittedName>
</protein>
<accession>A0A380P2D5</accession>
<sequence>MVGELQVDKLKALNVPAGPQYGQLKMAMISHLQTERLLKVPM</sequence>